<feature type="non-terminal residue" evidence="1">
    <location>
        <position position="85"/>
    </location>
</feature>
<dbReference type="EMBL" id="HACG01008267">
    <property type="protein sequence ID" value="CEK55132.1"/>
    <property type="molecule type" value="Transcribed_RNA"/>
</dbReference>
<dbReference type="InterPro" id="IPR013320">
    <property type="entry name" value="ConA-like_dom_sf"/>
</dbReference>
<accession>A0A0B6YG08</accession>
<gene>
    <name evidence="1" type="primary">ORF24448</name>
</gene>
<protein>
    <submittedName>
        <fullName evidence="1">Uncharacterized protein</fullName>
    </submittedName>
</protein>
<name>A0A0B6YG08_9EUPU</name>
<organism evidence="1">
    <name type="scientific">Arion vulgaris</name>
    <dbReference type="NCBI Taxonomy" id="1028688"/>
    <lineage>
        <taxon>Eukaryota</taxon>
        <taxon>Metazoa</taxon>
        <taxon>Spiralia</taxon>
        <taxon>Lophotrochozoa</taxon>
        <taxon>Mollusca</taxon>
        <taxon>Gastropoda</taxon>
        <taxon>Heterobranchia</taxon>
        <taxon>Euthyneura</taxon>
        <taxon>Panpulmonata</taxon>
        <taxon>Eupulmonata</taxon>
        <taxon>Stylommatophora</taxon>
        <taxon>Helicina</taxon>
        <taxon>Arionoidea</taxon>
        <taxon>Arionidae</taxon>
        <taxon>Arion</taxon>
    </lineage>
</organism>
<dbReference type="SUPFAM" id="SSF49899">
    <property type="entry name" value="Concanavalin A-like lectins/glucanases"/>
    <property type="match status" value="1"/>
</dbReference>
<reference evidence="1" key="1">
    <citation type="submission" date="2014-12" db="EMBL/GenBank/DDBJ databases">
        <title>Insight into the proteome of Arion vulgaris.</title>
        <authorList>
            <person name="Aradska J."/>
            <person name="Bulat T."/>
            <person name="Smidak R."/>
            <person name="Sarate P."/>
            <person name="Gangsoo J."/>
            <person name="Sialana F."/>
            <person name="Bilban M."/>
            <person name="Lubec G."/>
        </authorList>
    </citation>
    <scope>NUCLEOTIDE SEQUENCE</scope>
    <source>
        <tissue evidence="1">Skin</tissue>
    </source>
</reference>
<dbReference type="Gene3D" id="2.60.120.200">
    <property type="match status" value="1"/>
</dbReference>
<feature type="non-terminal residue" evidence="1">
    <location>
        <position position="1"/>
    </location>
</feature>
<proteinExistence type="predicted"/>
<evidence type="ECO:0000313" key="1">
    <source>
        <dbReference type="EMBL" id="CEK55132.1"/>
    </source>
</evidence>
<dbReference type="AlphaFoldDB" id="A0A0B6YG08"/>
<sequence length="85" mass="9989">KWITSTLRILPDDWQRITMAWHPKKGLTMYANDELVDQDIQGVSEVRKKPASEHVYLGRSLESDRVTSNLMVDELQVWYDDLDQL</sequence>